<evidence type="ECO:0000313" key="2">
    <source>
        <dbReference type="EMBL" id="KAF3763259.1"/>
    </source>
</evidence>
<feature type="compositionally biased region" description="Acidic residues" evidence="1">
    <location>
        <begin position="444"/>
        <end position="472"/>
    </location>
</feature>
<accession>A0A9P4XYI7</accession>
<proteinExistence type="predicted"/>
<protein>
    <submittedName>
        <fullName evidence="2">Uncharacterized protein</fullName>
    </submittedName>
</protein>
<organism evidence="2 3">
    <name type="scientific">Cryphonectria parasitica (strain ATCC 38755 / EP155)</name>
    <dbReference type="NCBI Taxonomy" id="660469"/>
    <lineage>
        <taxon>Eukaryota</taxon>
        <taxon>Fungi</taxon>
        <taxon>Dikarya</taxon>
        <taxon>Ascomycota</taxon>
        <taxon>Pezizomycotina</taxon>
        <taxon>Sordariomycetes</taxon>
        <taxon>Sordariomycetidae</taxon>
        <taxon>Diaporthales</taxon>
        <taxon>Cryphonectriaceae</taxon>
        <taxon>Cryphonectria-Endothia species complex</taxon>
        <taxon>Cryphonectria</taxon>
    </lineage>
</organism>
<evidence type="ECO:0000256" key="1">
    <source>
        <dbReference type="SAM" id="MobiDB-lite"/>
    </source>
</evidence>
<dbReference type="AlphaFoldDB" id="A0A9P4XYI7"/>
<gene>
    <name evidence="2" type="ORF">M406DRAFT_73877</name>
</gene>
<sequence>MPTGAYARRHETQDNESHPPPPSNRNTSTTEDEELRLVQLQNAVLQRDVTTENNANNTHAGHAGNGTRGHAASTTTDGARNPVTPGTDYASLRLITRRQPQDPDALLNGMDTSSADLSWAAGLDAHGGLDPKGQPWVYPKTRGKLGSNLDEFRDEIETRTKKGEGCQTIADALIAMGVETSNRAVARQRMKWGLRQRAQRRMTEQGLANIRKAHLDHAQRLSNSDPVPVKRVRIRVLRKAEITRMTKEGLSAAQIAENLSARGVRLKRGAATVERLRTVWGLTEDTQRSVENIRGTARNRAAKAQKEQFESIAQELGVVDVDGWVRSKMSEEVARDARREYGYRLMGDARPKSTNDPALLGRNAQQQQQQQQHLRALSAERRKAGSFGTNVLNKLPGVDFLPHTFDPIFTPPAQDGMAPTGSAQGPSAMALAGTDALQEVMETSSDEAESDQEVLDDGEGTDADEAREDEQDSQVAVERQVASSLDLNVDSSTSLQPQLSALQVTTGMTSDSNFSDNDFDKPWEDAGQEGPPPRDIADDLDPADVTTQAPPPGFASRRLVNIAPRPPSLRPIAPRPLAPLPSLAQPQKPEAEYMAQFGLFPYPTHGKPPQKYLTPTGLITTEGYEYLASPAGLPTHPPSDVINIMPPPHPPHPPPPPMPPLPAKVSQIPAPPLIMSPEEVEKHKEDLKSIERCHMLIQECMDLLAARADSRPPENSLTGMPPSLRQIQDAKERLKEAASVLLAKL</sequence>
<dbReference type="GeneID" id="63842796"/>
<dbReference type="EMBL" id="MU032349">
    <property type="protein sequence ID" value="KAF3763259.1"/>
    <property type="molecule type" value="Genomic_DNA"/>
</dbReference>
<dbReference type="Proteomes" id="UP000803844">
    <property type="component" value="Unassembled WGS sequence"/>
</dbReference>
<dbReference type="OrthoDB" id="3635128at2759"/>
<feature type="compositionally biased region" description="Low complexity" evidence="1">
    <location>
        <begin position="53"/>
        <end position="62"/>
    </location>
</feature>
<evidence type="ECO:0000313" key="3">
    <source>
        <dbReference type="Proteomes" id="UP000803844"/>
    </source>
</evidence>
<feature type="region of interest" description="Disordered" evidence="1">
    <location>
        <begin position="1"/>
        <end position="35"/>
    </location>
</feature>
<feature type="region of interest" description="Disordered" evidence="1">
    <location>
        <begin position="440"/>
        <end position="474"/>
    </location>
</feature>
<name>A0A9P4XYI7_CRYP1</name>
<feature type="region of interest" description="Disordered" evidence="1">
    <location>
        <begin position="347"/>
        <end position="377"/>
    </location>
</feature>
<keyword evidence="3" id="KW-1185">Reference proteome</keyword>
<dbReference type="RefSeq" id="XP_040774220.1">
    <property type="nucleotide sequence ID" value="XM_040925667.1"/>
</dbReference>
<feature type="region of interest" description="Disordered" evidence="1">
    <location>
        <begin position="508"/>
        <end position="559"/>
    </location>
</feature>
<feature type="region of interest" description="Disordered" evidence="1">
    <location>
        <begin position="52"/>
        <end position="87"/>
    </location>
</feature>
<comment type="caution">
    <text evidence="2">The sequence shown here is derived from an EMBL/GenBank/DDBJ whole genome shotgun (WGS) entry which is preliminary data.</text>
</comment>
<feature type="compositionally biased region" description="Basic and acidic residues" evidence="1">
    <location>
        <begin position="8"/>
        <end position="17"/>
    </location>
</feature>
<reference evidence="2" key="1">
    <citation type="journal article" date="2020" name="Phytopathology">
        <title>Genome sequence of the chestnut blight fungus Cryphonectria parasitica EP155: A fundamental resource for an archetypical invasive plant pathogen.</title>
        <authorList>
            <person name="Crouch J.A."/>
            <person name="Dawe A."/>
            <person name="Aerts A."/>
            <person name="Barry K."/>
            <person name="Churchill A.C.L."/>
            <person name="Grimwood J."/>
            <person name="Hillman B."/>
            <person name="Milgroom M.G."/>
            <person name="Pangilinan J."/>
            <person name="Smith M."/>
            <person name="Salamov A."/>
            <person name="Schmutz J."/>
            <person name="Yadav J."/>
            <person name="Grigoriev I.V."/>
            <person name="Nuss D."/>
        </authorList>
    </citation>
    <scope>NUCLEOTIDE SEQUENCE</scope>
    <source>
        <strain evidence="2">EP155</strain>
    </source>
</reference>